<name>D0UZ91_9ACTN</name>
<dbReference type="EMBL" id="GQ983381">
    <property type="protein sequence ID" value="ACX85543.1"/>
    <property type="molecule type" value="Genomic_DNA"/>
</dbReference>
<proteinExistence type="predicted"/>
<geneLocation type="plasmid" evidence="1">
    <name>pCQ3</name>
</geneLocation>
<accession>D0UZ91</accession>
<gene>
    <name evidence="1" type="ORF">pCQ3.42</name>
</gene>
<organism evidence="1">
    <name type="scientific">Streptomyces sp. W9</name>
    <dbReference type="NCBI Taxonomy" id="682410"/>
    <lineage>
        <taxon>Bacteria</taxon>
        <taxon>Bacillati</taxon>
        <taxon>Actinomycetota</taxon>
        <taxon>Actinomycetes</taxon>
        <taxon>Kitasatosporales</taxon>
        <taxon>Streptomycetaceae</taxon>
        <taxon>Streptomyces</taxon>
    </lineage>
</organism>
<sequence length="291" mass="32236">MVCVAARRAAPPMSTPVRRGRARSLRARLLALITDAVGRLTAAWRILSTAQSRLLDALARIRPGGRARAATQEAVRLFQRALASFDRAIAAFAERWASTDLPLAYREGALSMLDIADRPYSVWSWTARHQARITGTSAQYYADLMGRLQEALRRARAFLRAAQDEARRPDGRFDPQALRREHPLDTVVYADNARHPVESWARSALSWQAVTTANTGAAQTAFDQLGCTHVQVRDGRDCGWASHRDPDRADGSLRTVEDALAHPIAHPRCVRELRPYFAPGTRPRLAPGGTT</sequence>
<protein>
    <submittedName>
        <fullName evidence="1">PCQ3_42</fullName>
    </submittedName>
</protein>
<evidence type="ECO:0000313" key="1">
    <source>
        <dbReference type="EMBL" id="ACX85543.1"/>
    </source>
</evidence>
<dbReference type="AlphaFoldDB" id="D0UZ91"/>
<reference evidence="1" key="1">
    <citation type="journal article" date="2010" name="J. Bacteriol.">
        <title>Characterization of the replication, transfer, and plasmid/lytic phage cycle of the Streptomyces plasmid-phage pZL12.</title>
        <authorList>
            <person name="Zhong L."/>
            <person name="Cheng Q."/>
            <person name="Tian X."/>
            <person name="Zhao L."/>
            <person name="Qin Z."/>
        </authorList>
    </citation>
    <scope>NUCLEOTIDE SEQUENCE</scope>
    <source>
        <strain evidence="1">W9</strain>
        <plasmid evidence="1">pCQ3</plasmid>
    </source>
</reference>
<keyword evidence="1" id="KW-0614">Plasmid</keyword>